<dbReference type="Proteomes" id="UP000074866">
    <property type="component" value="Unassembled WGS sequence"/>
</dbReference>
<protein>
    <submittedName>
        <fullName evidence="1">Uncharacterized protein</fullName>
    </submittedName>
</protein>
<sequence>MIAVQEYVTQLENITIELIERINQVSYTELSQYADQREIISLKIISNQQSLNEADKKRIQQLTRFDKVILSKMESYKTEASEWFAKKGTIQGQQAAYNAKYTPDSLFFDKRN</sequence>
<dbReference type="EMBL" id="LDRX01000028">
    <property type="protein sequence ID" value="KTS83554.1"/>
    <property type="molecule type" value="Genomic_DNA"/>
</dbReference>
<evidence type="ECO:0000313" key="1">
    <source>
        <dbReference type="EMBL" id="KTS83554.1"/>
    </source>
</evidence>
<comment type="caution">
    <text evidence="1">The sequence shown here is derived from an EMBL/GenBank/DDBJ whole genome shotgun (WGS) entry which is preliminary data.</text>
</comment>
<name>A0ACC4ZXJ5_9BACL</name>
<organism evidence="1 2">
    <name type="scientific">Paenibacillus jamilae</name>
    <dbReference type="NCBI Taxonomy" id="114136"/>
    <lineage>
        <taxon>Bacteria</taxon>
        <taxon>Bacillati</taxon>
        <taxon>Bacillota</taxon>
        <taxon>Bacilli</taxon>
        <taxon>Bacillales</taxon>
        <taxon>Paenibacillaceae</taxon>
        <taxon>Paenibacillus</taxon>
    </lineage>
</organism>
<gene>
    <name evidence="1" type="ORF">NS115_06755</name>
</gene>
<reference evidence="1 2" key="1">
    <citation type="journal article" date="2016" name="Front. Microbiol.">
        <title>Genomic Resource of Rice Seed Associated Bacteria.</title>
        <authorList>
            <person name="Midha S."/>
            <person name="Bansal K."/>
            <person name="Sharma S."/>
            <person name="Kumar N."/>
            <person name="Patil P.P."/>
            <person name="Chaudhry V."/>
            <person name="Patil P.B."/>
        </authorList>
    </citation>
    <scope>NUCLEOTIDE SEQUENCE [LARGE SCALE GENOMIC DNA]</scope>
    <source>
        <strain evidence="1 2">NS115</strain>
    </source>
</reference>
<evidence type="ECO:0000313" key="2">
    <source>
        <dbReference type="Proteomes" id="UP000074866"/>
    </source>
</evidence>
<accession>A0ACC4ZXJ5</accession>
<keyword evidence="2" id="KW-1185">Reference proteome</keyword>
<proteinExistence type="predicted"/>